<gene>
    <name evidence="1" type="ORF">PRZ48_009610</name>
</gene>
<organism evidence="1 2">
    <name type="scientific">Zasmidium cellare</name>
    <name type="common">Wine cellar mold</name>
    <name type="synonym">Racodium cellare</name>
    <dbReference type="NCBI Taxonomy" id="395010"/>
    <lineage>
        <taxon>Eukaryota</taxon>
        <taxon>Fungi</taxon>
        <taxon>Dikarya</taxon>
        <taxon>Ascomycota</taxon>
        <taxon>Pezizomycotina</taxon>
        <taxon>Dothideomycetes</taxon>
        <taxon>Dothideomycetidae</taxon>
        <taxon>Mycosphaerellales</taxon>
        <taxon>Mycosphaerellaceae</taxon>
        <taxon>Zasmidium</taxon>
    </lineage>
</organism>
<protein>
    <recommendedName>
        <fullName evidence="3">Diaminohydroxyphosphoribosylamino-pyrimidine deaminase</fullName>
    </recommendedName>
</protein>
<reference evidence="1 2" key="1">
    <citation type="journal article" date="2023" name="G3 (Bethesda)">
        <title>A chromosome-level genome assembly of Zasmidium syzygii isolated from banana leaves.</title>
        <authorList>
            <person name="van Westerhoven A.C."/>
            <person name="Mehrabi R."/>
            <person name="Talebi R."/>
            <person name="Steentjes M.B.F."/>
            <person name="Corcolon B."/>
            <person name="Chong P.A."/>
            <person name="Kema G.H.J."/>
            <person name="Seidl M.F."/>
        </authorList>
    </citation>
    <scope>NUCLEOTIDE SEQUENCE [LARGE SCALE GENOMIC DNA]</scope>
    <source>
        <strain evidence="1 2">P124</strain>
    </source>
</reference>
<dbReference type="PANTHER" id="PTHR14614:SF109">
    <property type="entry name" value="RIBOSOMAL LYSINE N-METHYLTRANSFERASE 5"/>
    <property type="match status" value="1"/>
</dbReference>
<dbReference type="SUPFAM" id="SSF53335">
    <property type="entry name" value="S-adenosyl-L-methionine-dependent methyltransferases"/>
    <property type="match status" value="1"/>
</dbReference>
<dbReference type="Gene3D" id="3.40.50.150">
    <property type="entry name" value="Vaccinia Virus protein VP39"/>
    <property type="match status" value="1"/>
</dbReference>
<evidence type="ECO:0000313" key="2">
    <source>
        <dbReference type="Proteomes" id="UP001305779"/>
    </source>
</evidence>
<evidence type="ECO:0008006" key="3">
    <source>
        <dbReference type="Google" id="ProtNLM"/>
    </source>
</evidence>
<evidence type="ECO:0000313" key="1">
    <source>
        <dbReference type="EMBL" id="KAK4499098.1"/>
    </source>
</evidence>
<keyword evidence="2" id="KW-1185">Reference proteome</keyword>
<dbReference type="EMBL" id="JAXOVC010000007">
    <property type="protein sequence ID" value="KAK4499098.1"/>
    <property type="molecule type" value="Genomic_DNA"/>
</dbReference>
<dbReference type="InterPro" id="IPR029063">
    <property type="entry name" value="SAM-dependent_MTases_sf"/>
</dbReference>
<dbReference type="InterPro" id="IPR019410">
    <property type="entry name" value="Methyltransf_16"/>
</dbReference>
<sequence length="291" mass="31773">MEALVAKLGDEITGVDEETFELFSQNLPSHDLGMVDGKADTIELSIAGHDFEVKQSPGVLQSNREGGTTGAAIWQVSVRFAEWMGWPKNPLFQHHVLNAGSAVLELGAGVSGFLPCVISPKVRKVAVTDQPYVLKAIQENVVANIRPVKPNLKTKAKGTSVEPLSHTNVDVFALDWENDDVGGTLSSHGLPQGIDLVLACDCIFNYALIDPLVSTCVDICKLRSGDRQEEETTGTVCVIAQQLRQPEVFEQWLETFLRSFHAWRIPDELLTEDLKSESGFVVHIGVLKEGA</sequence>
<dbReference type="Pfam" id="PF10294">
    <property type="entry name" value="Methyltransf_16"/>
    <property type="match status" value="1"/>
</dbReference>
<accession>A0ABR0ED24</accession>
<dbReference type="PANTHER" id="PTHR14614">
    <property type="entry name" value="HEPATOCELLULAR CARCINOMA-ASSOCIATED ANTIGEN"/>
    <property type="match status" value="1"/>
</dbReference>
<dbReference type="Proteomes" id="UP001305779">
    <property type="component" value="Unassembled WGS sequence"/>
</dbReference>
<proteinExistence type="predicted"/>
<comment type="caution">
    <text evidence="1">The sequence shown here is derived from an EMBL/GenBank/DDBJ whole genome shotgun (WGS) entry which is preliminary data.</text>
</comment>
<name>A0ABR0ED24_ZASCE</name>